<dbReference type="InterPro" id="IPR009858">
    <property type="entry name" value="DUF1415"/>
</dbReference>
<dbReference type="AlphaFoldDB" id="A0A4R6DUZ2"/>
<evidence type="ECO:0000313" key="1">
    <source>
        <dbReference type="EMBL" id="TDN48963.1"/>
    </source>
</evidence>
<proteinExistence type="predicted"/>
<reference evidence="1 2" key="1">
    <citation type="submission" date="2019-03" db="EMBL/GenBank/DDBJ databases">
        <title>Genomic Encyclopedia of Type Strains, Phase IV (KMG-IV): sequencing the most valuable type-strain genomes for metagenomic binning, comparative biology and taxonomic classification.</title>
        <authorList>
            <person name="Goeker M."/>
        </authorList>
    </citation>
    <scope>NUCLEOTIDE SEQUENCE [LARGE SCALE GENOMIC DNA]</scope>
    <source>
        <strain evidence="1 2">DSM 12121</strain>
    </source>
</reference>
<dbReference type="EMBL" id="SNVV01000013">
    <property type="protein sequence ID" value="TDN48963.1"/>
    <property type="molecule type" value="Genomic_DNA"/>
</dbReference>
<gene>
    <name evidence="1" type="ORF">C7389_11384</name>
</gene>
<evidence type="ECO:0000313" key="2">
    <source>
        <dbReference type="Proteomes" id="UP000295129"/>
    </source>
</evidence>
<keyword evidence="2" id="KW-1185">Reference proteome</keyword>
<organism evidence="1 2">
    <name type="scientific">Azoarcus indigens</name>
    <dbReference type="NCBI Taxonomy" id="29545"/>
    <lineage>
        <taxon>Bacteria</taxon>
        <taxon>Pseudomonadati</taxon>
        <taxon>Pseudomonadota</taxon>
        <taxon>Betaproteobacteria</taxon>
        <taxon>Rhodocyclales</taxon>
        <taxon>Zoogloeaceae</taxon>
        <taxon>Azoarcus</taxon>
    </lineage>
</organism>
<sequence length="186" mass="21329">MDRSAFERQVADDVARWLDDVVIGENLCPFAARPRAEGRIRIHVSAAATEEAVLEDMQKELEHLSDTPVKELETTVMALPDVLADFDDYNQFLDLVDLWLQQFGWEGEFQVASFHPDYQFAETERDDAGNLTNRSPWPLLHLIREESLEAALAHFPDPENIPARNVQRMESLTAAERQKLFPYLFG</sequence>
<accession>A0A4R6DUZ2</accession>
<dbReference type="RefSeq" id="WP_133593080.1">
    <property type="nucleotide sequence ID" value="NZ_SNVV01000013.1"/>
</dbReference>
<dbReference type="Pfam" id="PF07209">
    <property type="entry name" value="DUF1415"/>
    <property type="match status" value="1"/>
</dbReference>
<dbReference type="OrthoDB" id="277390at2"/>
<evidence type="ECO:0008006" key="3">
    <source>
        <dbReference type="Google" id="ProtNLM"/>
    </source>
</evidence>
<dbReference type="Proteomes" id="UP000295129">
    <property type="component" value="Unassembled WGS sequence"/>
</dbReference>
<protein>
    <recommendedName>
        <fullName evidence="3">DUF1415 domain-containing protein</fullName>
    </recommendedName>
</protein>
<comment type="caution">
    <text evidence="1">The sequence shown here is derived from an EMBL/GenBank/DDBJ whole genome shotgun (WGS) entry which is preliminary data.</text>
</comment>
<name>A0A4R6DUZ2_9RHOO</name>